<feature type="region of interest" description="Disordered" evidence="6">
    <location>
        <begin position="1"/>
        <end position="23"/>
    </location>
</feature>
<reference evidence="9 10" key="1">
    <citation type="journal article" date="2020" name="ISME J.">
        <title>Uncovering the hidden diversity of litter-decomposition mechanisms in mushroom-forming fungi.</title>
        <authorList>
            <person name="Floudas D."/>
            <person name="Bentzer J."/>
            <person name="Ahren D."/>
            <person name="Johansson T."/>
            <person name="Persson P."/>
            <person name="Tunlid A."/>
        </authorList>
    </citation>
    <scope>NUCLEOTIDE SEQUENCE [LARGE SCALE GENOMIC DNA]</scope>
    <source>
        <strain evidence="9 10">CBS 175.51</strain>
    </source>
</reference>
<organism evidence="9 10">
    <name type="scientific">Ephemerocybe angulata</name>
    <dbReference type="NCBI Taxonomy" id="980116"/>
    <lineage>
        <taxon>Eukaryota</taxon>
        <taxon>Fungi</taxon>
        <taxon>Dikarya</taxon>
        <taxon>Basidiomycota</taxon>
        <taxon>Agaricomycotina</taxon>
        <taxon>Agaricomycetes</taxon>
        <taxon>Agaricomycetidae</taxon>
        <taxon>Agaricales</taxon>
        <taxon>Agaricineae</taxon>
        <taxon>Psathyrellaceae</taxon>
        <taxon>Ephemerocybe</taxon>
    </lineage>
</organism>
<proteinExistence type="predicted"/>
<evidence type="ECO:0000256" key="2">
    <source>
        <dbReference type="ARBA" id="ARBA00022448"/>
    </source>
</evidence>
<dbReference type="InterPro" id="IPR011701">
    <property type="entry name" value="MFS"/>
</dbReference>
<feature type="transmembrane region" description="Helical" evidence="7">
    <location>
        <begin position="326"/>
        <end position="349"/>
    </location>
</feature>
<feature type="compositionally biased region" description="Low complexity" evidence="6">
    <location>
        <begin position="287"/>
        <end position="300"/>
    </location>
</feature>
<accession>A0A8H5C9J4</accession>
<dbReference type="PROSITE" id="PS50850">
    <property type="entry name" value="MFS"/>
    <property type="match status" value="1"/>
</dbReference>
<dbReference type="EMBL" id="JAACJK010000057">
    <property type="protein sequence ID" value="KAF5337428.1"/>
    <property type="molecule type" value="Genomic_DNA"/>
</dbReference>
<feature type="transmembrane region" description="Helical" evidence="7">
    <location>
        <begin position="394"/>
        <end position="416"/>
    </location>
</feature>
<comment type="subcellular location">
    <subcellularLocation>
        <location evidence="1">Membrane</location>
        <topology evidence="1">Multi-pass membrane protein</topology>
    </subcellularLocation>
</comment>
<dbReference type="Gene3D" id="1.20.1250.20">
    <property type="entry name" value="MFS general substrate transporter like domains"/>
    <property type="match status" value="1"/>
</dbReference>
<evidence type="ECO:0000256" key="7">
    <source>
        <dbReference type="SAM" id="Phobius"/>
    </source>
</evidence>
<protein>
    <recommendedName>
        <fullName evidence="8">Major facilitator superfamily (MFS) profile domain-containing protein</fullName>
    </recommendedName>
</protein>
<evidence type="ECO:0000256" key="4">
    <source>
        <dbReference type="ARBA" id="ARBA00022989"/>
    </source>
</evidence>
<dbReference type="SUPFAM" id="SSF103473">
    <property type="entry name" value="MFS general substrate transporter"/>
    <property type="match status" value="1"/>
</dbReference>
<feature type="region of interest" description="Disordered" evidence="6">
    <location>
        <begin position="266"/>
        <end position="306"/>
    </location>
</feature>
<dbReference type="PANTHER" id="PTHR23504">
    <property type="entry name" value="MAJOR FACILITATOR SUPERFAMILY DOMAIN-CONTAINING PROTEIN 10"/>
    <property type="match status" value="1"/>
</dbReference>
<evidence type="ECO:0000256" key="3">
    <source>
        <dbReference type="ARBA" id="ARBA00022692"/>
    </source>
</evidence>
<keyword evidence="10" id="KW-1185">Reference proteome</keyword>
<dbReference type="Pfam" id="PF07690">
    <property type="entry name" value="MFS_1"/>
    <property type="match status" value="1"/>
</dbReference>
<feature type="transmembrane region" description="Helical" evidence="7">
    <location>
        <begin position="115"/>
        <end position="133"/>
    </location>
</feature>
<evidence type="ECO:0000256" key="5">
    <source>
        <dbReference type="ARBA" id="ARBA00023136"/>
    </source>
</evidence>
<feature type="transmembrane region" description="Helical" evidence="7">
    <location>
        <begin position="495"/>
        <end position="513"/>
    </location>
</feature>
<dbReference type="Proteomes" id="UP000541558">
    <property type="component" value="Unassembled WGS sequence"/>
</dbReference>
<dbReference type="GO" id="GO:0016020">
    <property type="term" value="C:membrane"/>
    <property type="evidence" value="ECO:0007669"/>
    <property type="project" value="UniProtKB-SubCell"/>
</dbReference>
<dbReference type="OrthoDB" id="419616at2759"/>
<evidence type="ECO:0000259" key="8">
    <source>
        <dbReference type="PROSITE" id="PS50850"/>
    </source>
</evidence>
<feature type="compositionally biased region" description="Basic and acidic residues" evidence="6">
    <location>
        <begin position="1"/>
        <end position="16"/>
    </location>
</feature>
<dbReference type="GO" id="GO:0022857">
    <property type="term" value="F:transmembrane transporter activity"/>
    <property type="evidence" value="ECO:0007669"/>
    <property type="project" value="InterPro"/>
</dbReference>
<keyword evidence="3 7" id="KW-0812">Transmembrane</keyword>
<feature type="transmembrane region" description="Helical" evidence="7">
    <location>
        <begin position="83"/>
        <end position="103"/>
    </location>
</feature>
<dbReference type="CDD" id="cd17330">
    <property type="entry name" value="MFS_SLC46_TetA_like"/>
    <property type="match status" value="1"/>
</dbReference>
<dbReference type="InterPro" id="IPR020846">
    <property type="entry name" value="MFS_dom"/>
</dbReference>
<gene>
    <name evidence="9" type="ORF">D9611_003000</name>
</gene>
<evidence type="ECO:0000256" key="1">
    <source>
        <dbReference type="ARBA" id="ARBA00004141"/>
    </source>
</evidence>
<feature type="transmembrane region" description="Helical" evidence="7">
    <location>
        <begin position="361"/>
        <end position="382"/>
    </location>
</feature>
<sequence>MSAQEHVDDATREEGQPKPVPSAVIVEERRRKVERTPLPKLQLAVVFLVQFAEPVTAMVIYPFVNQLVRETGITGGNEAKTGYYAGIIESTFFLSETLTVLAWGWLSDQVGRKPVLILGPLGLSFAMLGFGLSKSFWPLVLFRTLQGFFNGNIGVSKSVIAEITDSTNIGDAYALTPLMWSCGTTLGPMLGGLLSNPAAQWPDTLGKIAFLRQYPYFLPCAAASFVAFVSFAVSFIAMKETLPPSRKSNKLKASWARLINKFSPTDGTDESRAALLSDPEPAPTYGTTTPPLHSSSSTSLQDPNANVETKVPPITDLLVPDYIATVLNYGFFSFLDMSVSALIPLIYSTPIKYGGLGMDPFTIGVIMGTYGICKGVLLALFLGKTVRRYGPTKLIQTSIFAQFVSMSAFPVANLLARRAGGADGRVACVIILQYLAQTMVAPCYSSMTILVVRSCPNKLLLGSANGAAQTLTSASRAFAPAIASSLFSLSVQRNWAGGYAVYYIFLVLVLLMVRMTRYLPAVTLD</sequence>
<keyword evidence="2" id="KW-0813">Transport</keyword>
<keyword evidence="5 7" id="KW-0472">Membrane</keyword>
<comment type="caution">
    <text evidence="9">The sequence shown here is derived from an EMBL/GenBank/DDBJ whole genome shotgun (WGS) entry which is preliminary data.</text>
</comment>
<evidence type="ECO:0000313" key="10">
    <source>
        <dbReference type="Proteomes" id="UP000541558"/>
    </source>
</evidence>
<dbReference type="AlphaFoldDB" id="A0A8H5C9J4"/>
<name>A0A8H5C9J4_9AGAR</name>
<evidence type="ECO:0000256" key="6">
    <source>
        <dbReference type="SAM" id="MobiDB-lite"/>
    </source>
</evidence>
<evidence type="ECO:0000313" key="9">
    <source>
        <dbReference type="EMBL" id="KAF5337428.1"/>
    </source>
</evidence>
<dbReference type="InterPro" id="IPR036259">
    <property type="entry name" value="MFS_trans_sf"/>
</dbReference>
<feature type="transmembrane region" description="Helical" evidence="7">
    <location>
        <begin position="41"/>
        <end position="63"/>
    </location>
</feature>
<feature type="domain" description="Major facilitator superfamily (MFS) profile" evidence="8">
    <location>
        <begin position="42"/>
        <end position="524"/>
    </location>
</feature>
<feature type="transmembrane region" description="Helical" evidence="7">
    <location>
        <begin position="216"/>
        <end position="238"/>
    </location>
</feature>
<dbReference type="PANTHER" id="PTHR23504:SF15">
    <property type="entry name" value="MAJOR FACILITATOR SUPERFAMILY (MFS) PROFILE DOMAIN-CONTAINING PROTEIN"/>
    <property type="match status" value="1"/>
</dbReference>
<keyword evidence="4 7" id="KW-1133">Transmembrane helix</keyword>